<comment type="subunit">
    <text evidence="4">Binds to mitochondrial small subunit 15S rRNA.</text>
</comment>
<evidence type="ECO:0000313" key="7">
    <source>
        <dbReference type="EMBL" id="TGJ80434.1"/>
    </source>
</evidence>
<dbReference type="Pfam" id="PF01535">
    <property type="entry name" value="PPR"/>
    <property type="match status" value="2"/>
</dbReference>
<proteinExistence type="inferred from homology"/>
<feature type="repeat" description="PPR" evidence="5">
    <location>
        <begin position="470"/>
        <end position="505"/>
    </location>
</feature>
<evidence type="ECO:0000256" key="3">
    <source>
        <dbReference type="ARBA" id="ARBA00044493"/>
    </source>
</evidence>
<dbReference type="EMBL" id="SKBN01000221">
    <property type="protein sequence ID" value="TGJ80434.1"/>
    <property type="molecule type" value="Genomic_DNA"/>
</dbReference>
<name>A0A4Z0Y9F4_9PEZI</name>
<reference evidence="7 8" key="1">
    <citation type="submission" date="2019-03" db="EMBL/GenBank/DDBJ databases">
        <title>Draft genome sequence of Xylaria hypoxylon DSM 108379, a ubiquitous saprotrophic-parasitic fungi on hardwood.</title>
        <authorList>
            <person name="Buettner E."/>
            <person name="Leonhardt S."/>
            <person name="Gebauer A.M."/>
            <person name="Liers C."/>
            <person name="Hofrichter M."/>
            <person name="Kellner H."/>
        </authorList>
    </citation>
    <scope>NUCLEOTIDE SEQUENCE [LARGE SCALE GENOMIC DNA]</scope>
    <source>
        <strain evidence="7 8">DSM 108379</strain>
    </source>
</reference>
<dbReference type="InterPro" id="IPR002885">
    <property type="entry name" value="PPR_rpt"/>
</dbReference>
<feature type="repeat" description="PPR" evidence="5">
    <location>
        <begin position="322"/>
        <end position="356"/>
    </location>
</feature>
<sequence length="620" mass="69882">MNISRIDGSRYGAVLFGQPSPAACSITRFRAVRVHNGCTKSIANDLHTFPRHNRPQWTHNHHPSLLLPRTFCAAVAPGGGRLPSSSYFTSFPASVRSWNHTAVPSTESIENPKNPKKPKKPHTPTLFERRAVVQSKDEVLGIVDYYDDVSVNESLKFHKDPYLRKYASADGPNIKVSDKPEDLELQTLYGDRMLADEELESARDLRLALAAQNRHPGQVSLDALWDLYQALPEPRPVHISARMRHSLTAALASGEHKDQRSMLRYFAVIADIKNSGFSLTSFQWNTAISFATRYVATTTEVEVEAALKLWREMEKEANLKGNDVTFNILFDSASKAGKFTLAEMIYKEMTHRGFTFNRYHHVSVIHFFGLKQDSSGVRAGYREMVEGGEIIDTVVLNCLIASFIRCGEEQSAEHVYEKMKASNKGLPELPHRDYTMAKAITKVLAMFARVGKKHPSMRPVFQKSALLSPDLHTYRILINHYGLRLGNLSKVAQFLDEMKAFMVPLNGVIFLALFQSFATHGGSGSDWSAQRLDSVWDAFLNAVDSGADGLYISTWLAMAVLEAHARYSTRDEMLDVYECLRSRWDLDESNSQYMLHFLQNLLKTNGMHITTKPRWAFTSG</sequence>
<keyword evidence="8" id="KW-1185">Reference proteome</keyword>
<gene>
    <name evidence="7" type="ORF">E0Z10_g8326</name>
</gene>
<dbReference type="PANTHER" id="PTHR47447:SF17">
    <property type="entry name" value="OS12G0638900 PROTEIN"/>
    <property type="match status" value="1"/>
</dbReference>
<evidence type="ECO:0000256" key="4">
    <source>
        <dbReference type="ARBA" id="ARBA00044511"/>
    </source>
</evidence>
<accession>A0A4Z0Y9F4</accession>
<dbReference type="STRING" id="37992.A0A4Z0Y9F4"/>
<dbReference type="NCBIfam" id="TIGR00756">
    <property type="entry name" value="PPR"/>
    <property type="match status" value="1"/>
</dbReference>
<feature type="repeat" description="PPR" evidence="5">
    <location>
        <begin position="392"/>
        <end position="426"/>
    </location>
</feature>
<comment type="similarity">
    <text evidence="1">Belongs to the CCM1 family.</text>
</comment>
<protein>
    <recommendedName>
        <fullName evidence="9">Pentacotripeptide-repeat region of PRORP domain-containing protein</fullName>
    </recommendedName>
</protein>
<evidence type="ECO:0000256" key="1">
    <source>
        <dbReference type="ARBA" id="ARBA00006192"/>
    </source>
</evidence>
<evidence type="ECO:0000256" key="5">
    <source>
        <dbReference type="PROSITE-ProRule" id="PRU00708"/>
    </source>
</evidence>
<dbReference type="InterPro" id="IPR011990">
    <property type="entry name" value="TPR-like_helical_dom_sf"/>
</dbReference>
<dbReference type="AlphaFoldDB" id="A0A4Z0Y9F4"/>
<dbReference type="PANTHER" id="PTHR47447">
    <property type="entry name" value="OS03G0856100 PROTEIN"/>
    <property type="match status" value="1"/>
</dbReference>
<keyword evidence="2" id="KW-0677">Repeat</keyword>
<dbReference type="PROSITE" id="PS51375">
    <property type="entry name" value="PPR"/>
    <property type="match status" value="3"/>
</dbReference>
<evidence type="ECO:0008006" key="9">
    <source>
        <dbReference type="Google" id="ProtNLM"/>
    </source>
</evidence>
<feature type="region of interest" description="Disordered" evidence="6">
    <location>
        <begin position="103"/>
        <end position="124"/>
    </location>
</feature>
<dbReference type="Gene3D" id="1.25.40.10">
    <property type="entry name" value="Tetratricopeptide repeat domain"/>
    <property type="match status" value="2"/>
</dbReference>
<organism evidence="7 8">
    <name type="scientific">Xylaria hypoxylon</name>
    <dbReference type="NCBI Taxonomy" id="37992"/>
    <lineage>
        <taxon>Eukaryota</taxon>
        <taxon>Fungi</taxon>
        <taxon>Dikarya</taxon>
        <taxon>Ascomycota</taxon>
        <taxon>Pezizomycotina</taxon>
        <taxon>Sordariomycetes</taxon>
        <taxon>Xylariomycetidae</taxon>
        <taxon>Xylariales</taxon>
        <taxon>Xylariaceae</taxon>
        <taxon>Xylaria</taxon>
    </lineage>
</organism>
<comment type="function">
    <text evidence="3">Regulates mitochondrial small subunit maturation by controlling 15S rRNA 5'-end processing. Localizes to the 5' precursor of the 15S rRNA in a position that is subsequently occupied by mS47 in the mature yeast mtSSU. Uses structure and sequence-specific RNA recognition, binding to a single-stranded region of the precursor and specifically recognizing bases -6 to -1. The exchange of Ccm1 for mS47 is coupled to the irreversible removal of precursor rRNA that is accompanied by conformational changes of the mitoribosomal proteins uS5m and mS26. These conformational changes signal completion of 5'-end rRNA processing through protection of the mature 5'-end of the 15S rRNA and stabilization of mS47. The removal of the 5' precursor together with the dissociation of Ccm1 may be catalyzed by the 5'-3' exoribonuclease Pet127. Involved in the specific removal of group I introns in mitochondrial encoded transcripts.</text>
</comment>
<comment type="caution">
    <text evidence="7">The sequence shown here is derived from an EMBL/GenBank/DDBJ whole genome shotgun (WGS) entry which is preliminary data.</text>
</comment>
<evidence type="ECO:0000313" key="8">
    <source>
        <dbReference type="Proteomes" id="UP000297716"/>
    </source>
</evidence>
<dbReference type="OrthoDB" id="1908178at2759"/>
<dbReference type="Proteomes" id="UP000297716">
    <property type="component" value="Unassembled WGS sequence"/>
</dbReference>
<evidence type="ECO:0000256" key="2">
    <source>
        <dbReference type="ARBA" id="ARBA00022737"/>
    </source>
</evidence>
<evidence type="ECO:0000256" key="6">
    <source>
        <dbReference type="SAM" id="MobiDB-lite"/>
    </source>
</evidence>